<proteinExistence type="predicted"/>
<evidence type="ECO:0000313" key="1">
    <source>
        <dbReference type="EMBL" id="OXM63995.1"/>
    </source>
</evidence>
<dbReference type="AlphaFoldDB" id="A0A229SY52"/>
<name>A0A229SY52_9PSEU</name>
<comment type="caution">
    <text evidence="1">The sequence shown here is derived from an EMBL/GenBank/DDBJ whole genome shotgun (WGS) entry which is preliminary data.</text>
</comment>
<gene>
    <name evidence="1" type="ORF">CF165_26930</name>
</gene>
<accession>A0A229SY52</accession>
<organism evidence="1 2">
    <name type="scientific">Amycolatopsis vastitatis</name>
    <dbReference type="NCBI Taxonomy" id="1905142"/>
    <lineage>
        <taxon>Bacteria</taxon>
        <taxon>Bacillati</taxon>
        <taxon>Actinomycetota</taxon>
        <taxon>Actinomycetes</taxon>
        <taxon>Pseudonocardiales</taxon>
        <taxon>Pseudonocardiaceae</taxon>
        <taxon>Amycolatopsis</taxon>
    </lineage>
</organism>
<dbReference type="Proteomes" id="UP000215199">
    <property type="component" value="Unassembled WGS sequence"/>
</dbReference>
<evidence type="ECO:0000313" key="2">
    <source>
        <dbReference type="Proteomes" id="UP000215199"/>
    </source>
</evidence>
<dbReference type="InterPro" id="IPR029787">
    <property type="entry name" value="Nucleotide_cyclase"/>
</dbReference>
<protein>
    <submittedName>
        <fullName evidence="1">Uncharacterized protein</fullName>
    </submittedName>
</protein>
<reference evidence="2" key="1">
    <citation type="submission" date="2017-07" db="EMBL/GenBank/DDBJ databases">
        <title>Comparative genome mining reveals phylogenetic distribution patterns of secondary metabolites in Amycolatopsis.</title>
        <authorList>
            <person name="Adamek M."/>
            <person name="Alanjary M."/>
            <person name="Sales-Ortells H."/>
            <person name="Goodfellow M."/>
            <person name="Bull A.T."/>
            <person name="Kalinowski J."/>
            <person name="Ziemert N."/>
        </authorList>
    </citation>
    <scope>NUCLEOTIDE SEQUENCE [LARGE SCALE GENOMIC DNA]</scope>
    <source>
        <strain evidence="2">H5</strain>
    </source>
</reference>
<keyword evidence="2" id="KW-1185">Reference proteome</keyword>
<sequence>MDKVLADVPDEYAAASWFRRIDGDSATLALPAAVPKPWIAADLIRLMKVALRQANRHFNDDGRLRLRAAVDHGDLVVGDQNIAGVPVHTTARLIDSEDLRNELRRSPQDDLALIVSDRFYHEVVGEEAQDLDARTFYPTDFEVKGNAVRGWIRRGAAAHEAGVPGNPPIPHHAEPRSTYSARSEHGTAIAHLEQTGETITNDF</sequence>
<dbReference type="EMBL" id="NMUL01000030">
    <property type="protein sequence ID" value="OXM63995.1"/>
    <property type="molecule type" value="Genomic_DNA"/>
</dbReference>
<dbReference type="Gene3D" id="3.30.70.1230">
    <property type="entry name" value="Nucleotide cyclase"/>
    <property type="match status" value="1"/>
</dbReference>